<reference evidence="1 2" key="1">
    <citation type="journal article" date="2016" name="Nat. Commun.">
        <title>Thousands of microbial genomes shed light on interconnected biogeochemical processes in an aquifer system.</title>
        <authorList>
            <person name="Anantharaman K."/>
            <person name="Brown C.T."/>
            <person name="Hug L.A."/>
            <person name="Sharon I."/>
            <person name="Castelle C.J."/>
            <person name="Probst A.J."/>
            <person name="Thomas B.C."/>
            <person name="Singh A."/>
            <person name="Wilkins M.J."/>
            <person name="Karaoz U."/>
            <person name="Brodie E.L."/>
            <person name="Williams K.H."/>
            <person name="Hubbard S.S."/>
            <person name="Banfield J.F."/>
        </authorList>
    </citation>
    <scope>NUCLEOTIDE SEQUENCE [LARGE SCALE GENOMIC DNA]</scope>
</reference>
<gene>
    <name evidence="1" type="ORF">A3F34_01545</name>
</gene>
<protein>
    <recommendedName>
        <fullName evidence="3">BrnT family toxin</fullName>
    </recommendedName>
</protein>
<organism evidence="1 2">
    <name type="scientific">Candidatus Roizmanbacteria bacterium RIFCSPHIGHO2_12_FULL_44_10</name>
    <dbReference type="NCBI Taxonomy" id="1802054"/>
    <lineage>
        <taxon>Bacteria</taxon>
        <taxon>Candidatus Roizmaniibacteriota</taxon>
    </lineage>
</organism>
<dbReference type="InterPro" id="IPR007460">
    <property type="entry name" value="BrnT_toxin"/>
</dbReference>
<proteinExistence type="predicted"/>
<dbReference type="Gene3D" id="3.10.450.530">
    <property type="entry name" value="Ribonuclease toxin, BrnT, of type II toxin-antitoxin system"/>
    <property type="match status" value="1"/>
</dbReference>
<dbReference type="AlphaFoldDB" id="A0A1F7I6J8"/>
<comment type="caution">
    <text evidence="1">The sequence shown here is derived from an EMBL/GenBank/DDBJ whole genome shotgun (WGS) entry which is preliminary data.</text>
</comment>
<dbReference type="Pfam" id="PF04365">
    <property type="entry name" value="BrnT_toxin"/>
    <property type="match status" value="1"/>
</dbReference>
<dbReference type="EMBL" id="MGAE01000039">
    <property type="protein sequence ID" value="OGK38892.1"/>
    <property type="molecule type" value="Genomic_DNA"/>
</dbReference>
<sequence>MDFEWDGDKDIINVIKHGVSFRRAQEAFNDSKRLIFEDIRHSTKNETRYFCIGMIKDRICTVRFALRGGSIRIFGAGYWRKQVKIYEKENS</sequence>
<evidence type="ECO:0008006" key="3">
    <source>
        <dbReference type="Google" id="ProtNLM"/>
    </source>
</evidence>
<name>A0A1F7I6J8_9BACT</name>
<evidence type="ECO:0000313" key="2">
    <source>
        <dbReference type="Proteomes" id="UP000179024"/>
    </source>
</evidence>
<dbReference type="InterPro" id="IPR038573">
    <property type="entry name" value="BrnT_sf"/>
</dbReference>
<evidence type="ECO:0000313" key="1">
    <source>
        <dbReference type="EMBL" id="OGK38892.1"/>
    </source>
</evidence>
<dbReference type="Proteomes" id="UP000179024">
    <property type="component" value="Unassembled WGS sequence"/>
</dbReference>
<accession>A0A1F7I6J8</accession>